<keyword evidence="4" id="KW-1133">Transmembrane helix</keyword>
<organism evidence="5 6">
    <name type="scientific">Mycolicibacterium wolinskyi</name>
    <dbReference type="NCBI Taxonomy" id="59750"/>
    <lineage>
        <taxon>Bacteria</taxon>
        <taxon>Bacillati</taxon>
        <taxon>Actinomycetota</taxon>
        <taxon>Actinomycetes</taxon>
        <taxon>Mycobacteriales</taxon>
        <taxon>Mycobacteriaceae</taxon>
        <taxon>Mycolicibacterium</taxon>
    </lineage>
</organism>
<reference evidence="5 6" key="1">
    <citation type="submission" date="2015-07" db="EMBL/GenBank/DDBJ databases">
        <title>A draft genome sequence of Mycobacterium wolinskyi.</title>
        <authorList>
            <person name="de Man T.J."/>
            <person name="Perry K.A."/>
            <person name="Coulliette A.D."/>
            <person name="Jensen B."/>
            <person name="Toney N.C."/>
            <person name="Limbago B.M."/>
            <person name="Noble-Wang J."/>
        </authorList>
    </citation>
    <scope>NUCLEOTIDE SEQUENCE [LARGE SCALE GENOMIC DNA]</scope>
    <source>
        <strain evidence="5 6">CDC_01</strain>
    </source>
</reference>
<feature type="region of interest" description="Disordered" evidence="3">
    <location>
        <begin position="1"/>
        <end position="69"/>
    </location>
</feature>
<dbReference type="PANTHER" id="PTHR37042:SF4">
    <property type="entry name" value="OUTER MEMBRANE PROTEIN RV1973"/>
    <property type="match status" value="1"/>
</dbReference>
<gene>
    <name evidence="5" type="ORF">AFM11_29215</name>
</gene>
<sequence>MADDADTTGQLRTAGRTSTLMPDERAASAPIGAEPTHGGDAGTAEDASSGPDGKDTHTAPPGEPRTTRSPLRAAMLVGVAVVIALATLAGWLGFRLHHLHEAQTERNAYVQVGRQAALNLTTIDWQNADADVRRIIDGATGQFYDDFTKRSQPFIAVVKQTKSTTIGTVTEAALESKTAGTAQVLVAVTVKTTNAAVPDQRPRAWRMRIFVQQVGDQPKVSNVEFVP</sequence>
<name>A0A132PED4_9MYCO</name>
<dbReference type="GO" id="GO:0016020">
    <property type="term" value="C:membrane"/>
    <property type="evidence" value="ECO:0007669"/>
    <property type="project" value="UniProtKB-SubCell"/>
</dbReference>
<keyword evidence="6" id="KW-1185">Reference proteome</keyword>
<proteinExistence type="predicted"/>
<evidence type="ECO:0000256" key="3">
    <source>
        <dbReference type="SAM" id="MobiDB-lite"/>
    </source>
</evidence>
<dbReference type="AlphaFoldDB" id="A0A132PED4"/>
<evidence type="ECO:0000256" key="1">
    <source>
        <dbReference type="ARBA" id="ARBA00004370"/>
    </source>
</evidence>
<evidence type="ECO:0000256" key="4">
    <source>
        <dbReference type="SAM" id="Phobius"/>
    </source>
</evidence>
<evidence type="ECO:0000313" key="5">
    <source>
        <dbReference type="EMBL" id="KWX20699.1"/>
    </source>
</evidence>
<keyword evidence="4" id="KW-0812">Transmembrane</keyword>
<dbReference type="RefSeq" id="WP_047040148.1">
    <property type="nucleotide sequence ID" value="NZ_JBJZOV010000024.1"/>
</dbReference>
<keyword evidence="2 4" id="KW-0472">Membrane</keyword>
<dbReference type="EMBL" id="LGTW01000025">
    <property type="protein sequence ID" value="KWX20699.1"/>
    <property type="molecule type" value="Genomic_DNA"/>
</dbReference>
<feature type="compositionally biased region" description="Polar residues" evidence="3">
    <location>
        <begin position="7"/>
        <end position="20"/>
    </location>
</feature>
<evidence type="ECO:0000256" key="2">
    <source>
        <dbReference type="ARBA" id="ARBA00023136"/>
    </source>
</evidence>
<accession>A0A132PED4</accession>
<protein>
    <recommendedName>
        <fullName evidence="7">Mammalian cell entry protein</fullName>
    </recommendedName>
</protein>
<dbReference type="PATRIC" id="fig|59750.3.peg.3728"/>
<comment type="caution">
    <text evidence="5">The sequence shown here is derived from an EMBL/GenBank/DDBJ whole genome shotgun (WGS) entry which is preliminary data.</text>
</comment>
<evidence type="ECO:0008006" key="7">
    <source>
        <dbReference type="Google" id="ProtNLM"/>
    </source>
</evidence>
<dbReference type="PANTHER" id="PTHR37042">
    <property type="entry name" value="OUTER MEMBRANE PROTEIN RV1973"/>
    <property type="match status" value="1"/>
</dbReference>
<feature type="transmembrane region" description="Helical" evidence="4">
    <location>
        <begin position="73"/>
        <end position="94"/>
    </location>
</feature>
<dbReference type="Proteomes" id="UP000070612">
    <property type="component" value="Unassembled WGS sequence"/>
</dbReference>
<comment type="subcellular location">
    <subcellularLocation>
        <location evidence="1">Membrane</location>
    </subcellularLocation>
</comment>
<evidence type="ECO:0000313" key="6">
    <source>
        <dbReference type="Proteomes" id="UP000070612"/>
    </source>
</evidence>